<gene>
    <name evidence="1" type="ORF">PHMEG_0007137</name>
</gene>
<comment type="caution">
    <text evidence="1">The sequence shown here is derived from an EMBL/GenBank/DDBJ whole genome shotgun (WGS) entry which is preliminary data.</text>
</comment>
<proteinExistence type="predicted"/>
<dbReference type="Proteomes" id="UP000198211">
    <property type="component" value="Unassembled WGS sequence"/>
</dbReference>
<dbReference type="OrthoDB" id="127433at2759"/>
<accession>A0A225WM50</accession>
<dbReference type="STRING" id="4795.A0A225WM50"/>
<dbReference type="AlphaFoldDB" id="A0A225WM50"/>
<reference evidence="2" key="1">
    <citation type="submission" date="2017-03" db="EMBL/GenBank/DDBJ databases">
        <title>Phytopthora megakarya and P. palmivora, two closely related causual agents of cacao black pod achieved similar genome size and gene model numbers by different mechanisms.</title>
        <authorList>
            <person name="Ali S."/>
            <person name="Shao J."/>
            <person name="Larry D.J."/>
            <person name="Kronmiller B."/>
            <person name="Shen D."/>
            <person name="Strem M.D."/>
            <person name="Melnick R.L."/>
            <person name="Guiltinan M.J."/>
            <person name="Tyler B.M."/>
            <person name="Meinhardt L.W."/>
            <person name="Bailey B.A."/>
        </authorList>
    </citation>
    <scope>NUCLEOTIDE SEQUENCE [LARGE SCALE GENOMIC DNA]</scope>
    <source>
        <strain evidence="2">zdho120</strain>
    </source>
</reference>
<evidence type="ECO:0000313" key="2">
    <source>
        <dbReference type="Proteomes" id="UP000198211"/>
    </source>
</evidence>
<evidence type="ECO:0000313" key="1">
    <source>
        <dbReference type="EMBL" id="OWZ18735.1"/>
    </source>
</evidence>
<sequence>MHASTGRTPFFVNSMRHPRLPSTLGAVASSLIGEGATVALKQTQNRGTDTDLSAAMTHARARDRTRQGDVSVPGTDTVENHEQATPALTEDNVSVQSTDTARAHAQARPERHAVVRFVQDAFTASADRQKLNADNVGRSNTNEFKIGSLVLLSTQNLPHLQYHDSDQA</sequence>
<protein>
    <submittedName>
        <fullName evidence="1">Uncharacterized protein</fullName>
    </submittedName>
</protein>
<name>A0A225WM50_9STRA</name>
<organism evidence="1 2">
    <name type="scientific">Phytophthora megakarya</name>
    <dbReference type="NCBI Taxonomy" id="4795"/>
    <lineage>
        <taxon>Eukaryota</taxon>
        <taxon>Sar</taxon>
        <taxon>Stramenopiles</taxon>
        <taxon>Oomycota</taxon>
        <taxon>Peronosporomycetes</taxon>
        <taxon>Peronosporales</taxon>
        <taxon>Peronosporaceae</taxon>
        <taxon>Phytophthora</taxon>
    </lineage>
</organism>
<keyword evidence="2" id="KW-1185">Reference proteome</keyword>
<dbReference type="EMBL" id="NBNE01000546">
    <property type="protein sequence ID" value="OWZ18735.1"/>
    <property type="molecule type" value="Genomic_DNA"/>
</dbReference>